<keyword evidence="4" id="KW-0410">Iron transport</keyword>
<dbReference type="STRING" id="56193.YP76_19260"/>
<keyword evidence="6" id="KW-0408">Iron</keyword>
<dbReference type="GO" id="GO:0006826">
    <property type="term" value="P:iron ion transport"/>
    <property type="evidence" value="ECO:0007669"/>
    <property type="project" value="UniProtKB-KW"/>
</dbReference>
<dbReference type="Gene3D" id="2.40.170.20">
    <property type="entry name" value="TonB-dependent receptor, beta-barrel domain"/>
    <property type="match status" value="1"/>
</dbReference>
<evidence type="ECO:0000256" key="2">
    <source>
        <dbReference type="ARBA" id="ARBA00022448"/>
    </source>
</evidence>
<dbReference type="InterPro" id="IPR039426">
    <property type="entry name" value="TonB-dep_rcpt-like"/>
</dbReference>
<keyword evidence="5 11" id="KW-0812">Transmembrane</keyword>
<keyword evidence="15" id="KW-1185">Reference proteome</keyword>
<evidence type="ECO:0000256" key="5">
    <source>
        <dbReference type="ARBA" id="ARBA00022692"/>
    </source>
</evidence>
<keyword evidence="8" id="KW-0798">TonB box</keyword>
<protein>
    <recommendedName>
        <fullName evidence="13">TonB-dependent receptor plug domain-containing protein</fullName>
    </recommendedName>
</protein>
<evidence type="ECO:0000256" key="10">
    <source>
        <dbReference type="ARBA" id="ARBA00023237"/>
    </source>
</evidence>
<dbReference type="SUPFAM" id="SSF56935">
    <property type="entry name" value="Porins"/>
    <property type="match status" value="1"/>
</dbReference>
<feature type="region of interest" description="Disordered" evidence="12">
    <location>
        <begin position="86"/>
        <end position="108"/>
    </location>
</feature>
<evidence type="ECO:0000256" key="4">
    <source>
        <dbReference type="ARBA" id="ARBA00022496"/>
    </source>
</evidence>
<proteinExistence type="inferred from homology"/>
<sequence>MNNTGVGSANAFYLRGLGNTETIPTFDPPVGTYVDEIYLSRQNANNINLFDVERVEVLRGPQGTLFGRNTTGGAVNVILKEPARNSAASRKSAMAASTRRSPAVRSTCPWPTPFPSSCPAIGRMTTAM</sequence>
<keyword evidence="7" id="KW-0406">Ion transport</keyword>
<evidence type="ECO:0000256" key="1">
    <source>
        <dbReference type="ARBA" id="ARBA00004571"/>
    </source>
</evidence>
<dbReference type="InterPro" id="IPR012910">
    <property type="entry name" value="Plug_dom"/>
</dbReference>
<evidence type="ECO:0000256" key="11">
    <source>
        <dbReference type="PROSITE-ProRule" id="PRU01360"/>
    </source>
</evidence>
<evidence type="ECO:0000256" key="7">
    <source>
        <dbReference type="ARBA" id="ARBA00023065"/>
    </source>
</evidence>
<keyword evidence="10 11" id="KW-0998">Cell outer membrane</keyword>
<comment type="caution">
    <text evidence="14">The sequence shown here is derived from an EMBL/GenBank/DDBJ whole genome shotgun (WGS) entry which is preliminary data.</text>
</comment>
<dbReference type="PANTHER" id="PTHR32552">
    <property type="entry name" value="FERRICHROME IRON RECEPTOR-RELATED"/>
    <property type="match status" value="1"/>
</dbReference>
<dbReference type="PATRIC" id="fig|56193.3.peg.4055"/>
<keyword evidence="9 11" id="KW-0472">Membrane</keyword>
<reference evidence="14 15" key="1">
    <citation type="submission" date="2015-04" db="EMBL/GenBank/DDBJ databases">
        <title>Genome sequence of aromatic hydrocarbons-degrading Sphingobium chungbukense DJ77.</title>
        <authorList>
            <person name="Kim Y.-C."/>
            <person name="Chae J.-C."/>
        </authorList>
    </citation>
    <scope>NUCLEOTIDE SEQUENCE [LARGE SCALE GENOMIC DNA]</scope>
    <source>
        <strain evidence="14 15">DJ77</strain>
    </source>
</reference>
<dbReference type="AlphaFoldDB" id="A0A0M3AKT6"/>
<comment type="similarity">
    <text evidence="11">Belongs to the TonB-dependent receptor family.</text>
</comment>
<dbReference type="GO" id="GO:0009279">
    <property type="term" value="C:cell outer membrane"/>
    <property type="evidence" value="ECO:0007669"/>
    <property type="project" value="UniProtKB-SubCell"/>
</dbReference>
<evidence type="ECO:0000313" key="15">
    <source>
        <dbReference type="Proteomes" id="UP000033874"/>
    </source>
</evidence>
<evidence type="ECO:0000256" key="6">
    <source>
        <dbReference type="ARBA" id="ARBA00023004"/>
    </source>
</evidence>
<dbReference type="Pfam" id="PF07715">
    <property type="entry name" value="Plug"/>
    <property type="match status" value="1"/>
</dbReference>
<accession>A0A0M3AKT6</accession>
<keyword evidence="3 11" id="KW-1134">Transmembrane beta strand</keyword>
<evidence type="ECO:0000256" key="3">
    <source>
        <dbReference type="ARBA" id="ARBA00022452"/>
    </source>
</evidence>
<dbReference type="InterPro" id="IPR036942">
    <property type="entry name" value="Beta-barrel_TonB_sf"/>
</dbReference>
<dbReference type="Proteomes" id="UP000033874">
    <property type="component" value="Unassembled WGS sequence"/>
</dbReference>
<feature type="domain" description="TonB-dependent receptor plug" evidence="13">
    <location>
        <begin position="2"/>
        <end position="74"/>
    </location>
</feature>
<evidence type="ECO:0000313" key="14">
    <source>
        <dbReference type="EMBL" id="KKW90697.1"/>
    </source>
</evidence>
<gene>
    <name evidence="14" type="ORF">YP76_19260</name>
</gene>
<feature type="compositionally biased region" description="Low complexity" evidence="12">
    <location>
        <begin position="86"/>
        <end position="101"/>
    </location>
</feature>
<evidence type="ECO:0000256" key="9">
    <source>
        <dbReference type="ARBA" id="ARBA00023136"/>
    </source>
</evidence>
<keyword evidence="2 11" id="KW-0813">Transport</keyword>
<organism evidence="14 15">
    <name type="scientific">Sphingobium chungbukense</name>
    <dbReference type="NCBI Taxonomy" id="56193"/>
    <lineage>
        <taxon>Bacteria</taxon>
        <taxon>Pseudomonadati</taxon>
        <taxon>Pseudomonadota</taxon>
        <taxon>Alphaproteobacteria</taxon>
        <taxon>Sphingomonadales</taxon>
        <taxon>Sphingomonadaceae</taxon>
        <taxon>Sphingobium</taxon>
    </lineage>
</organism>
<comment type="subcellular location">
    <subcellularLocation>
        <location evidence="1 11">Cell outer membrane</location>
        <topology evidence="1 11">Multi-pass membrane protein</topology>
    </subcellularLocation>
</comment>
<dbReference type="PANTHER" id="PTHR32552:SF81">
    <property type="entry name" value="TONB-DEPENDENT OUTER MEMBRANE RECEPTOR"/>
    <property type="match status" value="1"/>
</dbReference>
<dbReference type="EMBL" id="LBIC01000009">
    <property type="protein sequence ID" value="KKW90697.1"/>
    <property type="molecule type" value="Genomic_DNA"/>
</dbReference>
<evidence type="ECO:0000256" key="12">
    <source>
        <dbReference type="SAM" id="MobiDB-lite"/>
    </source>
</evidence>
<evidence type="ECO:0000259" key="13">
    <source>
        <dbReference type="Pfam" id="PF07715"/>
    </source>
</evidence>
<dbReference type="PROSITE" id="PS52016">
    <property type="entry name" value="TONB_DEPENDENT_REC_3"/>
    <property type="match status" value="1"/>
</dbReference>
<evidence type="ECO:0000256" key="8">
    <source>
        <dbReference type="ARBA" id="ARBA00023077"/>
    </source>
</evidence>
<name>A0A0M3AKT6_9SPHN</name>